<evidence type="ECO:0000313" key="2">
    <source>
        <dbReference type="Proteomes" id="UP001630127"/>
    </source>
</evidence>
<proteinExistence type="predicted"/>
<protein>
    <submittedName>
        <fullName evidence="1">Uncharacterized protein</fullName>
    </submittedName>
</protein>
<evidence type="ECO:0000313" key="1">
    <source>
        <dbReference type="EMBL" id="KAL3513092.1"/>
    </source>
</evidence>
<dbReference type="Proteomes" id="UP001630127">
    <property type="component" value="Unassembled WGS sequence"/>
</dbReference>
<sequence length="122" mass="14251">MFWKQKGRIKWLKDGAQNSKFYHFSLKMKRNKLFVNRIETRAGVWTDNTVGIQDEAAAFYQDLLTSEQQAVDDSLLDCIPNIMRMEDNSKLLQWPTIEEVKKVVFSMDLDSSARVDGMRKKS</sequence>
<name>A0ABD2Z4Q9_9GENT</name>
<dbReference type="AlphaFoldDB" id="A0ABD2Z4Q9"/>
<accession>A0ABD2Z4Q9</accession>
<dbReference type="EMBL" id="JBJUIK010000011">
    <property type="protein sequence ID" value="KAL3513092.1"/>
    <property type="molecule type" value="Genomic_DNA"/>
</dbReference>
<keyword evidence="2" id="KW-1185">Reference proteome</keyword>
<reference evidence="1 2" key="1">
    <citation type="submission" date="2024-11" db="EMBL/GenBank/DDBJ databases">
        <title>A near-complete genome assembly of Cinchona calisaya.</title>
        <authorList>
            <person name="Lian D.C."/>
            <person name="Zhao X.W."/>
            <person name="Wei L."/>
        </authorList>
    </citation>
    <scope>NUCLEOTIDE SEQUENCE [LARGE SCALE GENOMIC DNA]</scope>
    <source>
        <tissue evidence="1">Nenye</tissue>
    </source>
</reference>
<gene>
    <name evidence="1" type="ORF">ACH5RR_025809</name>
</gene>
<comment type="caution">
    <text evidence="1">The sequence shown here is derived from an EMBL/GenBank/DDBJ whole genome shotgun (WGS) entry which is preliminary data.</text>
</comment>
<organism evidence="1 2">
    <name type="scientific">Cinchona calisaya</name>
    <dbReference type="NCBI Taxonomy" id="153742"/>
    <lineage>
        <taxon>Eukaryota</taxon>
        <taxon>Viridiplantae</taxon>
        <taxon>Streptophyta</taxon>
        <taxon>Embryophyta</taxon>
        <taxon>Tracheophyta</taxon>
        <taxon>Spermatophyta</taxon>
        <taxon>Magnoliopsida</taxon>
        <taxon>eudicotyledons</taxon>
        <taxon>Gunneridae</taxon>
        <taxon>Pentapetalae</taxon>
        <taxon>asterids</taxon>
        <taxon>lamiids</taxon>
        <taxon>Gentianales</taxon>
        <taxon>Rubiaceae</taxon>
        <taxon>Cinchonoideae</taxon>
        <taxon>Cinchoneae</taxon>
        <taxon>Cinchona</taxon>
    </lineage>
</organism>